<reference evidence="2 3" key="1">
    <citation type="submission" date="2009-12" db="EMBL/GenBank/DDBJ databases">
        <title>The Genome Sequence of Anolis carolinensis (Green Anole Lizard).</title>
        <authorList>
            <consortium name="The Genome Sequencing Platform"/>
            <person name="Di Palma F."/>
            <person name="Alfoldi J."/>
            <person name="Heiman D."/>
            <person name="Young S."/>
            <person name="Grabherr M."/>
            <person name="Johnson J."/>
            <person name="Lander E.S."/>
            <person name="Lindblad-Toh K."/>
        </authorList>
    </citation>
    <scope>NUCLEOTIDE SEQUENCE [LARGE SCALE GENOMIC DNA]</scope>
    <source>
        <strain evidence="2 3">JBL SC #1</strain>
    </source>
</reference>
<dbReference type="Bgee" id="ENSACAG00000008006">
    <property type="expression patterns" value="Expressed in ovary and 2 other cell types or tissues"/>
</dbReference>
<protein>
    <submittedName>
        <fullName evidence="2">Chromosome 3 open reading frame 62</fullName>
    </submittedName>
</protein>
<dbReference type="eggNOG" id="ENOG502S5U4">
    <property type="taxonomic scope" value="Eukaryota"/>
</dbReference>
<reference evidence="2" key="2">
    <citation type="submission" date="2025-08" db="UniProtKB">
        <authorList>
            <consortium name="Ensembl"/>
        </authorList>
    </citation>
    <scope>IDENTIFICATION</scope>
</reference>
<dbReference type="PANTHER" id="PTHR36680">
    <property type="entry name" value="HYPOTHETICAL LOC498675"/>
    <property type="match status" value="1"/>
</dbReference>
<feature type="region of interest" description="Disordered" evidence="1">
    <location>
        <begin position="39"/>
        <end position="83"/>
    </location>
</feature>
<dbReference type="PANTHER" id="PTHR36680:SF1">
    <property type="entry name" value="HYPOTHETICAL LOC498675"/>
    <property type="match status" value="1"/>
</dbReference>
<dbReference type="GeneTree" id="ENSGT00390000000252"/>
<dbReference type="Proteomes" id="UP000001646">
    <property type="component" value="Chromosome 2"/>
</dbReference>
<dbReference type="InParanoid" id="G1KH97"/>
<name>G1KH97_ANOCA</name>
<proteinExistence type="predicted"/>
<feature type="compositionally biased region" description="Polar residues" evidence="1">
    <location>
        <begin position="68"/>
        <end position="79"/>
    </location>
</feature>
<feature type="compositionally biased region" description="Low complexity" evidence="1">
    <location>
        <begin position="39"/>
        <end position="61"/>
    </location>
</feature>
<dbReference type="InterPro" id="IPR031670">
    <property type="entry name" value="DUF4712"/>
</dbReference>
<dbReference type="Ensembl" id="ENSACAT00000007990.3">
    <property type="protein sequence ID" value="ENSACAP00000007824.3"/>
    <property type="gene ID" value="ENSACAG00000008006.3"/>
</dbReference>
<sequence length="267" mass="29317">MTHYHHTMGYFSSGEMSEKLNRCRKELAAAIGRAMEDLSIPPLASPDSAADLSSDLPTTRTPTPPNEEPSSQKGESTPPTVYCPQVSLPVASTSEKENPLFRQNLIPVTVAPNIQSPKREPLSSKENTWLHPQIFIADRQFFLSLEDSERRKQHLRYALSVSGGIHCLLLQCLLPCQNGSSREPWHFLIRMDSCQPPGPPALCPIGLTEVIVVPSPSNPIAVVQHLGTSLFPQLVTGIAEVCSTLAEWEPRVVTVVRHSVALLFTPS</sequence>
<reference evidence="2" key="3">
    <citation type="submission" date="2025-09" db="UniProtKB">
        <authorList>
            <consortium name="Ensembl"/>
        </authorList>
    </citation>
    <scope>IDENTIFICATION</scope>
</reference>
<dbReference type="AlphaFoldDB" id="G1KH97"/>
<evidence type="ECO:0000313" key="2">
    <source>
        <dbReference type="Ensembl" id="ENSACAP00000007824.3"/>
    </source>
</evidence>
<evidence type="ECO:0000256" key="1">
    <source>
        <dbReference type="SAM" id="MobiDB-lite"/>
    </source>
</evidence>
<evidence type="ECO:0000313" key="3">
    <source>
        <dbReference type="Proteomes" id="UP000001646"/>
    </source>
</evidence>
<accession>G1KH97</accession>
<keyword evidence="3" id="KW-1185">Reference proteome</keyword>
<organism evidence="2 3">
    <name type="scientific">Anolis carolinensis</name>
    <name type="common">Green anole</name>
    <name type="synonym">American chameleon</name>
    <dbReference type="NCBI Taxonomy" id="28377"/>
    <lineage>
        <taxon>Eukaryota</taxon>
        <taxon>Metazoa</taxon>
        <taxon>Chordata</taxon>
        <taxon>Craniata</taxon>
        <taxon>Vertebrata</taxon>
        <taxon>Euteleostomi</taxon>
        <taxon>Lepidosauria</taxon>
        <taxon>Squamata</taxon>
        <taxon>Bifurcata</taxon>
        <taxon>Unidentata</taxon>
        <taxon>Episquamata</taxon>
        <taxon>Toxicofera</taxon>
        <taxon>Iguania</taxon>
        <taxon>Dactyloidae</taxon>
        <taxon>Anolis</taxon>
    </lineage>
</organism>
<dbReference type="HOGENOM" id="CLU_091203_0_0_1"/>
<gene>
    <name evidence="2" type="primary">C3orf62</name>
</gene>
<dbReference type="Pfam" id="PF15830">
    <property type="entry name" value="DUF4712"/>
    <property type="match status" value="1"/>
</dbReference>